<accession>A0A0A8ZK72</accession>
<reference evidence="1" key="1">
    <citation type="submission" date="2014-09" db="EMBL/GenBank/DDBJ databases">
        <authorList>
            <person name="Magalhaes I.L.F."/>
            <person name="Oliveira U."/>
            <person name="Santos F.R."/>
            <person name="Vidigal T.H.D.A."/>
            <person name="Brescovit A.D."/>
            <person name="Santos A.J."/>
        </authorList>
    </citation>
    <scope>NUCLEOTIDE SEQUENCE</scope>
    <source>
        <tissue evidence="1">Shoot tissue taken approximately 20 cm above the soil surface</tissue>
    </source>
</reference>
<dbReference type="EMBL" id="GBRH01258076">
    <property type="protein sequence ID" value="JAD39819.1"/>
    <property type="molecule type" value="Transcribed_RNA"/>
</dbReference>
<proteinExistence type="predicted"/>
<organism evidence="1">
    <name type="scientific">Arundo donax</name>
    <name type="common">Giant reed</name>
    <name type="synonym">Donax arundinaceus</name>
    <dbReference type="NCBI Taxonomy" id="35708"/>
    <lineage>
        <taxon>Eukaryota</taxon>
        <taxon>Viridiplantae</taxon>
        <taxon>Streptophyta</taxon>
        <taxon>Embryophyta</taxon>
        <taxon>Tracheophyta</taxon>
        <taxon>Spermatophyta</taxon>
        <taxon>Magnoliopsida</taxon>
        <taxon>Liliopsida</taxon>
        <taxon>Poales</taxon>
        <taxon>Poaceae</taxon>
        <taxon>PACMAD clade</taxon>
        <taxon>Arundinoideae</taxon>
        <taxon>Arundineae</taxon>
        <taxon>Arundo</taxon>
    </lineage>
</organism>
<protein>
    <submittedName>
        <fullName evidence="1">Uncharacterized protein</fullName>
    </submittedName>
</protein>
<evidence type="ECO:0000313" key="1">
    <source>
        <dbReference type="EMBL" id="JAD39819.1"/>
    </source>
</evidence>
<reference evidence="1" key="2">
    <citation type="journal article" date="2015" name="Data Brief">
        <title>Shoot transcriptome of the giant reed, Arundo donax.</title>
        <authorList>
            <person name="Barrero R.A."/>
            <person name="Guerrero F.D."/>
            <person name="Moolhuijzen P."/>
            <person name="Goolsby J.A."/>
            <person name="Tidwell J."/>
            <person name="Bellgard S.E."/>
            <person name="Bellgard M.I."/>
        </authorList>
    </citation>
    <scope>NUCLEOTIDE SEQUENCE</scope>
    <source>
        <tissue evidence="1">Shoot tissue taken approximately 20 cm above the soil surface</tissue>
    </source>
</reference>
<dbReference type="AlphaFoldDB" id="A0A0A8ZK72"/>
<sequence>MASASIPSRRWAPPSR</sequence>
<name>A0A0A8ZK72_ARUDO</name>